<organism evidence="3 4">
    <name type="scientific">Stentor coeruleus</name>
    <dbReference type="NCBI Taxonomy" id="5963"/>
    <lineage>
        <taxon>Eukaryota</taxon>
        <taxon>Sar</taxon>
        <taxon>Alveolata</taxon>
        <taxon>Ciliophora</taxon>
        <taxon>Postciliodesmatophora</taxon>
        <taxon>Heterotrichea</taxon>
        <taxon>Heterotrichida</taxon>
        <taxon>Stentoridae</taxon>
        <taxon>Stentor</taxon>
    </lineage>
</organism>
<evidence type="ECO:0000313" key="3">
    <source>
        <dbReference type="EMBL" id="OMJ89604.1"/>
    </source>
</evidence>
<protein>
    <submittedName>
        <fullName evidence="3">Uncharacterized protein</fullName>
    </submittedName>
</protein>
<gene>
    <name evidence="3" type="ORF">SteCoe_8231</name>
</gene>
<feature type="compositionally biased region" description="Basic and acidic residues" evidence="2">
    <location>
        <begin position="280"/>
        <end position="312"/>
    </location>
</feature>
<keyword evidence="1" id="KW-0175">Coiled coil</keyword>
<dbReference type="EMBL" id="MPUH01000122">
    <property type="protein sequence ID" value="OMJ89604.1"/>
    <property type="molecule type" value="Genomic_DNA"/>
</dbReference>
<dbReference type="OrthoDB" id="8062037at2759"/>
<comment type="caution">
    <text evidence="3">The sequence shown here is derived from an EMBL/GenBank/DDBJ whole genome shotgun (WGS) entry which is preliminary data.</text>
</comment>
<dbReference type="PANTHER" id="PTHR47026">
    <property type="entry name" value="PIGMENTOSA GTPASE REGULATOR-LIKE PROTEIN, PUTATIVE-RELATED"/>
    <property type="match status" value="1"/>
</dbReference>
<feature type="region of interest" description="Disordered" evidence="2">
    <location>
        <begin position="278"/>
        <end position="335"/>
    </location>
</feature>
<sequence length="335" mass="39001">MKSTDSLNSTFSNFKASNPTEMIAVLTAFKEKCVAQGKYLDAEKAKQKILKLKVEEAKYKENELKQRQQKDTEEVEQGHIQDFQEFNQMWEKELSDFEESCRKQIEELRTKHEQELESTRETAETAFNEKQKPSQKKIDLLKARDSAVKIEEYLKAHSISQELSALEKDELASIEIRKKEFIKKALAKVEDRQEIEMEGLKNRLRRTHEELKRKRGMEMERVIKRFQNNKKELERAQTIELSIASGKVNTPSAWNMMESNSISRILQSSRAGTPGLMLKSKIEKESPDKDNLFEEGENLDKQDKPEEMKNEGEAVVESEPQEKKVEENLEDKPAE</sequence>
<evidence type="ECO:0000313" key="4">
    <source>
        <dbReference type="Proteomes" id="UP000187209"/>
    </source>
</evidence>
<evidence type="ECO:0000256" key="1">
    <source>
        <dbReference type="SAM" id="Coils"/>
    </source>
</evidence>
<dbReference type="Proteomes" id="UP000187209">
    <property type="component" value="Unassembled WGS sequence"/>
</dbReference>
<dbReference type="AlphaFoldDB" id="A0A1R2CKR1"/>
<keyword evidence="4" id="KW-1185">Reference proteome</keyword>
<dbReference type="PANTHER" id="PTHR47026:SF2">
    <property type="entry name" value="FLAGELLAR ASSOCIATED PROTEIN"/>
    <property type="match status" value="1"/>
</dbReference>
<evidence type="ECO:0000256" key="2">
    <source>
        <dbReference type="SAM" id="MobiDB-lite"/>
    </source>
</evidence>
<feature type="compositionally biased region" description="Basic and acidic residues" evidence="2">
    <location>
        <begin position="320"/>
        <end position="335"/>
    </location>
</feature>
<feature type="region of interest" description="Disordered" evidence="2">
    <location>
        <begin position="112"/>
        <end position="136"/>
    </location>
</feature>
<feature type="coiled-coil region" evidence="1">
    <location>
        <begin position="190"/>
        <end position="236"/>
    </location>
</feature>
<accession>A0A1R2CKR1</accession>
<proteinExistence type="predicted"/>
<reference evidence="3 4" key="1">
    <citation type="submission" date="2016-11" db="EMBL/GenBank/DDBJ databases">
        <title>The macronuclear genome of Stentor coeruleus: a giant cell with tiny introns.</title>
        <authorList>
            <person name="Slabodnick M."/>
            <person name="Ruby J.G."/>
            <person name="Reiff S.B."/>
            <person name="Swart E.C."/>
            <person name="Gosai S."/>
            <person name="Prabakaran S."/>
            <person name="Witkowska E."/>
            <person name="Larue G.E."/>
            <person name="Fisher S."/>
            <person name="Freeman R.M."/>
            <person name="Gunawardena J."/>
            <person name="Chu W."/>
            <person name="Stover N.A."/>
            <person name="Gregory B.D."/>
            <person name="Nowacki M."/>
            <person name="Derisi J."/>
            <person name="Roy S.W."/>
            <person name="Marshall W.F."/>
            <person name="Sood P."/>
        </authorList>
    </citation>
    <scope>NUCLEOTIDE SEQUENCE [LARGE SCALE GENOMIC DNA]</scope>
    <source>
        <strain evidence="3">WM001</strain>
    </source>
</reference>
<name>A0A1R2CKR1_9CILI</name>